<evidence type="ECO:0000313" key="2">
    <source>
        <dbReference type="Proteomes" id="UP000507470"/>
    </source>
</evidence>
<sequence>MRIVNGRFLGDSLGYFTFYNSNGKSTVDYMLTSQNLFYTINNFMVKPPTDLSDHCLIALNIFNFKNSKEINKEELWSLPGTFKWTNQNKDIYIDALLEENSVEDILSLNKLIDDNNFNDIDFLVTKTNEIYLEAAKNSNAIEIVDCYKYFGVDFHSSGKFIQAVSSLSDKAKKAYFALKSKLPYSENLSVKTWFQLFNSMIIPILTYGSEVWISEFKPNFEALDKNKLEKTQNSIFKNILGVHGKSSNLAVRCELGTLPISIKCYQLMYKYYVRLSDIGERSGGPHEILKAAFEVDKTLTNRENSWSNKLSELLKYIGIPLNKHCNSNFKQKLEDFYKNKIIFELSKIKDGNCEALDLRDHHTVSSDNNPL</sequence>
<dbReference type="AlphaFoldDB" id="A0A6J8B440"/>
<keyword evidence="2" id="KW-1185">Reference proteome</keyword>
<dbReference type="Gene3D" id="3.60.10.10">
    <property type="entry name" value="Endonuclease/exonuclease/phosphatase"/>
    <property type="match status" value="1"/>
</dbReference>
<dbReference type="EMBL" id="CACVKT020002586">
    <property type="protein sequence ID" value="CAC5378635.1"/>
    <property type="molecule type" value="Genomic_DNA"/>
</dbReference>
<name>A0A6J8B440_MYTCO</name>
<dbReference type="InterPro" id="IPR036691">
    <property type="entry name" value="Endo/exonu/phosph_ase_sf"/>
</dbReference>
<organism evidence="1 2">
    <name type="scientific">Mytilus coruscus</name>
    <name type="common">Sea mussel</name>
    <dbReference type="NCBI Taxonomy" id="42192"/>
    <lineage>
        <taxon>Eukaryota</taxon>
        <taxon>Metazoa</taxon>
        <taxon>Spiralia</taxon>
        <taxon>Lophotrochozoa</taxon>
        <taxon>Mollusca</taxon>
        <taxon>Bivalvia</taxon>
        <taxon>Autobranchia</taxon>
        <taxon>Pteriomorphia</taxon>
        <taxon>Mytilida</taxon>
        <taxon>Mytiloidea</taxon>
        <taxon>Mytilidae</taxon>
        <taxon>Mytilinae</taxon>
        <taxon>Mytilus</taxon>
    </lineage>
</organism>
<evidence type="ECO:0008006" key="3">
    <source>
        <dbReference type="Google" id="ProtNLM"/>
    </source>
</evidence>
<reference evidence="1 2" key="1">
    <citation type="submission" date="2020-06" db="EMBL/GenBank/DDBJ databases">
        <authorList>
            <person name="Li R."/>
            <person name="Bekaert M."/>
        </authorList>
    </citation>
    <scope>NUCLEOTIDE SEQUENCE [LARGE SCALE GENOMIC DNA]</scope>
    <source>
        <strain evidence="2">wild</strain>
    </source>
</reference>
<accession>A0A6J8B440</accession>
<dbReference type="Proteomes" id="UP000507470">
    <property type="component" value="Unassembled WGS sequence"/>
</dbReference>
<dbReference type="OrthoDB" id="6150661at2759"/>
<evidence type="ECO:0000313" key="1">
    <source>
        <dbReference type="EMBL" id="CAC5378635.1"/>
    </source>
</evidence>
<protein>
    <recommendedName>
        <fullName evidence="3">Endonuclease/exonuclease/phosphatase domain-containing protein</fullName>
    </recommendedName>
</protein>
<gene>
    <name evidence="1" type="ORF">MCOR_14814</name>
</gene>
<proteinExistence type="predicted"/>
<dbReference type="SUPFAM" id="SSF56219">
    <property type="entry name" value="DNase I-like"/>
    <property type="match status" value="1"/>
</dbReference>